<dbReference type="VEuPathDB" id="FungiDB:FOZG_01229"/>
<reference evidence="2" key="1">
    <citation type="submission" date="2011-06" db="EMBL/GenBank/DDBJ databases">
        <title>The Genome Sequence of Fusarium oxysporum Fo47.</title>
        <authorList>
            <consortium name="The Broad Institute Genome Sequencing Platform"/>
            <person name="Ma L.-J."/>
            <person name="Gale L.R."/>
            <person name="Schwartz D.C."/>
            <person name="Zhou S."/>
            <person name="Corby-Kistler H."/>
            <person name="Young S.K."/>
            <person name="Zeng Q."/>
            <person name="Gargeya S."/>
            <person name="Fitzgerald M."/>
            <person name="Haas B."/>
            <person name="Abouelleil A."/>
            <person name="Alvarado L."/>
            <person name="Arachchi H.M."/>
            <person name="Berlin A."/>
            <person name="Brown A."/>
            <person name="Chapman S.B."/>
            <person name="Chen Z."/>
            <person name="Dunbar C."/>
            <person name="Freedman E."/>
            <person name="Gearin G."/>
            <person name="Gellesch M."/>
            <person name="Goldberg J."/>
            <person name="Griggs A."/>
            <person name="Gujja S."/>
            <person name="Heiman D."/>
            <person name="Howarth C."/>
            <person name="Larson L."/>
            <person name="Lui A."/>
            <person name="MacDonald P.J.P."/>
            <person name="Mehta T."/>
            <person name="Montmayeur A."/>
            <person name="Murphy C."/>
            <person name="Neiman D."/>
            <person name="Pearson M."/>
            <person name="Priest M."/>
            <person name="Roberts A."/>
            <person name="Saif S."/>
            <person name="Shea T."/>
            <person name="Shenoy N."/>
            <person name="Sisk P."/>
            <person name="Stolte C."/>
            <person name="Sykes S."/>
            <person name="Wortman J."/>
            <person name="Nusbaum C."/>
            <person name="Birren B."/>
        </authorList>
    </citation>
    <scope>NUCLEOTIDE SEQUENCE [LARGE SCALE GENOMIC DNA]</scope>
    <source>
        <strain evidence="2">Fo47</strain>
    </source>
</reference>
<feature type="compositionally biased region" description="Basic residues" evidence="1">
    <location>
        <begin position="68"/>
        <end position="80"/>
    </location>
</feature>
<name>W9LCR1_FUSOX</name>
<gene>
    <name evidence="2" type="ORF">FOZG_01229</name>
</gene>
<sequence>MRVEQCEDFHGRALSMRSLSAPKQVQVKIGRLGGRVKKRCGLCPGRDDKDRGVSSISKTQEPAENGAKRSRHSRRLSKDV</sequence>
<protein>
    <submittedName>
        <fullName evidence="2">Uncharacterized protein</fullName>
    </submittedName>
</protein>
<reference evidence="2" key="2">
    <citation type="submission" date="2012-06" db="EMBL/GenBank/DDBJ databases">
        <title>Annotation of the Genome Sequence of Fusarium oxysporum Fo47.</title>
        <authorList>
            <consortium name="The Broad Institute Genomics Platform"/>
            <person name="Ma L.-J."/>
            <person name="Corby-Kistler H."/>
            <person name="Broz K."/>
            <person name="Gale L.R."/>
            <person name="Jonkers W."/>
            <person name="O'Donnell K."/>
            <person name="Ploetz R."/>
            <person name="Steinberg C."/>
            <person name="Schwartz D.C."/>
            <person name="VanEtten H."/>
            <person name="Zhou S."/>
            <person name="Young S.K."/>
            <person name="Zeng Q."/>
            <person name="Gargeya S."/>
            <person name="Fitzgerald M."/>
            <person name="Abouelleil A."/>
            <person name="Alvarado L."/>
            <person name="Chapman S.B."/>
            <person name="Gainer-Dewar J."/>
            <person name="Goldberg J."/>
            <person name="Griggs A."/>
            <person name="Gujja S."/>
            <person name="Hansen M."/>
            <person name="Howarth C."/>
            <person name="Imamovic A."/>
            <person name="Ireland A."/>
            <person name="Larimer J."/>
            <person name="McCowan C."/>
            <person name="Murphy C."/>
            <person name="Pearson M."/>
            <person name="Poon T.W."/>
            <person name="Priest M."/>
            <person name="Roberts A."/>
            <person name="Saif S."/>
            <person name="Shea T."/>
            <person name="Sykes S."/>
            <person name="Wortman J."/>
            <person name="Nusbaum C."/>
            <person name="Birren B."/>
        </authorList>
    </citation>
    <scope>NUCLEOTIDE SEQUENCE</scope>
    <source>
        <strain evidence="2">Fo47</strain>
    </source>
</reference>
<accession>W9LCR1</accession>
<evidence type="ECO:0000256" key="1">
    <source>
        <dbReference type="SAM" id="MobiDB-lite"/>
    </source>
</evidence>
<organism evidence="2">
    <name type="scientific">Fusarium oxysporum Fo47</name>
    <dbReference type="NCBI Taxonomy" id="660027"/>
    <lineage>
        <taxon>Eukaryota</taxon>
        <taxon>Fungi</taxon>
        <taxon>Dikarya</taxon>
        <taxon>Ascomycota</taxon>
        <taxon>Pezizomycotina</taxon>
        <taxon>Sordariomycetes</taxon>
        <taxon>Hypocreomycetidae</taxon>
        <taxon>Hypocreales</taxon>
        <taxon>Nectriaceae</taxon>
        <taxon>Fusarium</taxon>
        <taxon>Fusarium oxysporum species complex</taxon>
    </lineage>
</organism>
<dbReference type="EMBL" id="JH717896">
    <property type="protein sequence ID" value="EWZ50918.1"/>
    <property type="molecule type" value="Genomic_DNA"/>
</dbReference>
<dbReference type="HOGENOM" id="CLU_2589823_0_0_1"/>
<dbReference type="Proteomes" id="UP000030766">
    <property type="component" value="Unassembled WGS sequence"/>
</dbReference>
<dbReference type="AlphaFoldDB" id="W9LCR1"/>
<evidence type="ECO:0000313" key="2">
    <source>
        <dbReference type="EMBL" id="EWZ50918.1"/>
    </source>
</evidence>
<feature type="region of interest" description="Disordered" evidence="1">
    <location>
        <begin position="40"/>
        <end position="80"/>
    </location>
</feature>
<proteinExistence type="predicted"/>